<keyword evidence="2" id="KW-0067">ATP-binding</keyword>
<accession>A0AAV9XY43</accession>
<proteinExistence type="predicted"/>
<name>A0AAV9XY43_9CRYT</name>
<sequence>MFTRYNLKIVKSHVLYNNVGIKHNIKNCFSNISGGKYALDIGGTLIKLVYTINSKEQIMLREEVTSFNKYCDYMNINENNNNNAEIFPSSSILFCLIPINDVDIIEQIENVFGFLIERGLYVINDTVSMTGGGSVKYKTLIENKYKIYISHFEEVSGIVMGYFKLFENEKFNKYFNYLINNEKNEISLKNDAIFSHSLLLPTLIVSVGSGISIIKVENKDKFERIDGTRFGGGTIYGLGKLLGINSYKELINVYKQTNNPNDNSFEDSSKCCYFKEILFANLNNNSLKFKEKAVNDIINLMFSDLSYLLCLLLLRHKIRNIVFCGNNVSSNYDIIVKSIKKHSSFLIKDDVSIFFHHLDGFFGAIGACFS</sequence>
<evidence type="ECO:0000256" key="3">
    <source>
        <dbReference type="ARBA" id="ARBA00022993"/>
    </source>
</evidence>
<dbReference type="Pfam" id="PF03630">
    <property type="entry name" value="Fumble"/>
    <property type="match status" value="1"/>
</dbReference>
<evidence type="ECO:0000313" key="5">
    <source>
        <dbReference type="Proteomes" id="UP001311799"/>
    </source>
</evidence>
<organism evidence="4 5">
    <name type="scientific">Cryptosporidium xiaoi</name>
    <dbReference type="NCBI Taxonomy" id="659607"/>
    <lineage>
        <taxon>Eukaryota</taxon>
        <taxon>Sar</taxon>
        <taxon>Alveolata</taxon>
        <taxon>Apicomplexa</taxon>
        <taxon>Conoidasida</taxon>
        <taxon>Coccidia</taxon>
        <taxon>Eucoccidiorida</taxon>
        <taxon>Eimeriorina</taxon>
        <taxon>Cryptosporidiidae</taxon>
        <taxon>Cryptosporidium</taxon>
    </lineage>
</organism>
<evidence type="ECO:0008006" key="6">
    <source>
        <dbReference type="Google" id="ProtNLM"/>
    </source>
</evidence>
<dbReference type="SUPFAM" id="SSF53067">
    <property type="entry name" value="Actin-like ATPase domain"/>
    <property type="match status" value="2"/>
</dbReference>
<evidence type="ECO:0000313" key="4">
    <source>
        <dbReference type="EMBL" id="KAK6589503.1"/>
    </source>
</evidence>
<keyword evidence="1" id="KW-0547">Nucleotide-binding</keyword>
<protein>
    <recommendedName>
        <fullName evidence="6">Pantothenate kinase</fullName>
    </recommendedName>
</protein>
<dbReference type="GO" id="GO:0005634">
    <property type="term" value="C:nucleus"/>
    <property type="evidence" value="ECO:0007669"/>
    <property type="project" value="TreeGrafter"/>
</dbReference>
<dbReference type="GO" id="GO:0015937">
    <property type="term" value="P:coenzyme A biosynthetic process"/>
    <property type="evidence" value="ECO:0007669"/>
    <property type="project" value="UniProtKB-KW"/>
</dbReference>
<dbReference type="GO" id="GO:0004594">
    <property type="term" value="F:pantothenate kinase activity"/>
    <property type="evidence" value="ECO:0007669"/>
    <property type="project" value="TreeGrafter"/>
</dbReference>
<dbReference type="PANTHER" id="PTHR12280">
    <property type="entry name" value="PANTOTHENATE KINASE"/>
    <property type="match status" value="1"/>
</dbReference>
<dbReference type="Proteomes" id="UP001311799">
    <property type="component" value="Unassembled WGS sequence"/>
</dbReference>
<reference evidence="4 5" key="1">
    <citation type="submission" date="2023-10" db="EMBL/GenBank/DDBJ databases">
        <title>Comparative genomics analysis reveals potential genetic determinants of host preference in Cryptosporidium xiaoi.</title>
        <authorList>
            <person name="Xiao L."/>
            <person name="Li J."/>
        </authorList>
    </citation>
    <scope>NUCLEOTIDE SEQUENCE [LARGE SCALE GENOMIC DNA]</scope>
    <source>
        <strain evidence="4 5">52996</strain>
    </source>
</reference>
<dbReference type="GO" id="GO:0005829">
    <property type="term" value="C:cytosol"/>
    <property type="evidence" value="ECO:0007669"/>
    <property type="project" value="TreeGrafter"/>
</dbReference>
<dbReference type="InterPro" id="IPR043129">
    <property type="entry name" value="ATPase_NBD"/>
</dbReference>
<comment type="caution">
    <text evidence="4">The sequence shown here is derived from an EMBL/GenBank/DDBJ whole genome shotgun (WGS) entry which is preliminary data.</text>
</comment>
<evidence type="ECO:0000256" key="2">
    <source>
        <dbReference type="ARBA" id="ARBA00022840"/>
    </source>
</evidence>
<dbReference type="Gene3D" id="3.30.420.510">
    <property type="match status" value="1"/>
</dbReference>
<dbReference type="PANTHER" id="PTHR12280:SF20">
    <property type="entry name" value="4'-PHOSPHOPANTETHEINE PHOSPHATASE"/>
    <property type="match status" value="1"/>
</dbReference>
<dbReference type="GO" id="GO:0005524">
    <property type="term" value="F:ATP binding"/>
    <property type="evidence" value="ECO:0007669"/>
    <property type="project" value="UniProtKB-KW"/>
</dbReference>
<keyword evidence="5" id="KW-1185">Reference proteome</keyword>
<gene>
    <name evidence="4" type="ORF">RS030_203186</name>
</gene>
<dbReference type="EMBL" id="JAWDEY010000012">
    <property type="protein sequence ID" value="KAK6589503.1"/>
    <property type="molecule type" value="Genomic_DNA"/>
</dbReference>
<evidence type="ECO:0000256" key="1">
    <source>
        <dbReference type="ARBA" id="ARBA00022741"/>
    </source>
</evidence>
<dbReference type="InterPro" id="IPR004567">
    <property type="entry name" value="Type_II_PanK"/>
</dbReference>
<dbReference type="AlphaFoldDB" id="A0AAV9XY43"/>
<keyword evidence="3" id="KW-0173">Coenzyme A biosynthesis</keyword>
<dbReference type="Gene3D" id="3.30.420.40">
    <property type="match status" value="1"/>
</dbReference>